<evidence type="ECO:0000256" key="3">
    <source>
        <dbReference type="ARBA" id="ARBA00022801"/>
    </source>
</evidence>
<dbReference type="PANTHER" id="PTHR11371:SF31">
    <property type="entry name" value="EXTRACELLULAR NUCLEASE"/>
    <property type="match status" value="1"/>
</dbReference>
<dbReference type="InterPro" id="IPR036691">
    <property type="entry name" value="Endo/exonu/phosph_ase_sf"/>
</dbReference>
<keyword evidence="6" id="KW-0269">Exonuclease</keyword>
<evidence type="ECO:0000256" key="4">
    <source>
        <dbReference type="SAM" id="MobiDB-lite"/>
    </source>
</evidence>
<dbReference type="GO" id="GO:0004536">
    <property type="term" value="F:DNA nuclease activity"/>
    <property type="evidence" value="ECO:0007669"/>
    <property type="project" value="InterPro"/>
</dbReference>
<dbReference type="Proteomes" id="UP000319852">
    <property type="component" value="Chromosome"/>
</dbReference>
<evidence type="ECO:0000256" key="2">
    <source>
        <dbReference type="ARBA" id="ARBA00022722"/>
    </source>
</evidence>
<dbReference type="PANTHER" id="PTHR11371">
    <property type="entry name" value="DEOXYRIBONUCLEASE"/>
    <property type="match status" value="1"/>
</dbReference>
<evidence type="ECO:0000313" key="7">
    <source>
        <dbReference type="Proteomes" id="UP000319852"/>
    </source>
</evidence>
<dbReference type="SMART" id="SM00476">
    <property type="entry name" value="DNaseIc"/>
    <property type="match status" value="1"/>
</dbReference>
<gene>
    <name evidence="6" type="ORF">HG15A2_46280</name>
</gene>
<dbReference type="EMBL" id="CP036263">
    <property type="protein sequence ID" value="QDT01286.1"/>
    <property type="molecule type" value="Genomic_DNA"/>
</dbReference>
<keyword evidence="6" id="KW-0255">Endonuclease</keyword>
<dbReference type="KEGG" id="amob:HG15A2_46280"/>
<protein>
    <submittedName>
        <fullName evidence="6">Endonuclease/Exonuclease/phosphatase family protein</fullName>
    </submittedName>
</protein>
<name>A0A517N2C0_9BACT</name>
<dbReference type="GO" id="GO:0006308">
    <property type="term" value="P:DNA catabolic process"/>
    <property type="evidence" value="ECO:0007669"/>
    <property type="project" value="InterPro"/>
</dbReference>
<feature type="compositionally biased region" description="Pro residues" evidence="4">
    <location>
        <begin position="75"/>
        <end position="94"/>
    </location>
</feature>
<sequence length="387" mass="42936">MQRLLSLGTLGVLGGLVWVFLTGGGLEDMAGAARDAQNAGVQDPSRPYSNQHTQDSYPQQDYPQQGSWTEGQTPPLQPAPPVYQQPSTPSPPIYRPASSGSGGSIPRVDEGPTIKIASFNIQVFGKAKVEKANGAVIRTLAEIVRQFDVVAIQEIRTSDDYHIPNFVRLINSGGAQYDHVTGPRIGNTRSTEQYAFIFDTRKIMVDRSSVYTLSDPDNVLHREPLVAHFQTRLNPDSAFSFTLVNIHTDPDEADEEVDAMADVYRVVRRAGGNEDDVIALGDWNADDRDLASSRLGQIPGVYPLIKGVFTNTRQTKLYDNLVIHQPSTTEYTGRSGVFDMVRQFNITQEQALMVSDHLPVWAEFSAYERDYSGQVASRSRQQAQYRR</sequence>
<keyword evidence="7" id="KW-1185">Reference proteome</keyword>
<dbReference type="OrthoDB" id="5500612at2"/>
<evidence type="ECO:0000259" key="5">
    <source>
        <dbReference type="Pfam" id="PF03372"/>
    </source>
</evidence>
<evidence type="ECO:0000256" key="1">
    <source>
        <dbReference type="ARBA" id="ARBA00007359"/>
    </source>
</evidence>
<reference evidence="6 7" key="1">
    <citation type="submission" date="2019-02" db="EMBL/GenBank/DDBJ databases">
        <title>Deep-cultivation of Planctomycetes and their phenomic and genomic characterization uncovers novel biology.</title>
        <authorList>
            <person name="Wiegand S."/>
            <person name="Jogler M."/>
            <person name="Boedeker C."/>
            <person name="Pinto D."/>
            <person name="Vollmers J."/>
            <person name="Rivas-Marin E."/>
            <person name="Kohn T."/>
            <person name="Peeters S.H."/>
            <person name="Heuer A."/>
            <person name="Rast P."/>
            <person name="Oberbeckmann S."/>
            <person name="Bunk B."/>
            <person name="Jeske O."/>
            <person name="Meyerdierks A."/>
            <person name="Storesund J.E."/>
            <person name="Kallscheuer N."/>
            <person name="Luecker S."/>
            <person name="Lage O.M."/>
            <person name="Pohl T."/>
            <person name="Merkel B.J."/>
            <person name="Hornburger P."/>
            <person name="Mueller R.-W."/>
            <person name="Bruemmer F."/>
            <person name="Labrenz M."/>
            <person name="Spormann A.M."/>
            <person name="Op den Camp H."/>
            <person name="Overmann J."/>
            <person name="Amann R."/>
            <person name="Jetten M.S.M."/>
            <person name="Mascher T."/>
            <person name="Medema M.H."/>
            <person name="Devos D.P."/>
            <person name="Kaster A.-K."/>
            <person name="Ovreas L."/>
            <person name="Rohde M."/>
            <person name="Galperin M.Y."/>
            <person name="Jogler C."/>
        </authorList>
    </citation>
    <scope>NUCLEOTIDE SEQUENCE [LARGE SCALE GENOMIC DNA]</scope>
    <source>
        <strain evidence="6 7">HG15A2</strain>
    </source>
</reference>
<dbReference type="GO" id="GO:0004519">
    <property type="term" value="F:endonuclease activity"/>
    <property type="evidence" value="ECO:0007669"/>
    <property type="project" value="UniProtKB-KW"/>
</dbReference>
<dbReference type="AlphaFoldDB" id="A0A517N2C0"/>
<comment type="similarity">
    <text evidence="1">Belongs to the DNase I family.</text>
</comment>
<dbReference type="InterPro" id="IPR005135">
    <property type="entry name" value="Endo/exonuclease/phosphatase"/>
</dbReference>
<keyword evidence="3" id="KW-0378">Hydrolase</keyword>
<keyword evidence="2" id="KW-0540">Nuclease</keyword>
<dbReference type="Gene3D" id="3.60.10.10">
    <property type="entry name" value="Endonuclease/exonuclease/phosphatase"/>
    <property type="match status" value="1"/>
</dbReference>
<evidence type="ECO:0000313" key="6">
    <source>
        <dbReference type="EMBL" id="QDT01286.1"/>
    </source>
</evidence>
<dbReference type="Pfam" id="PF03372">
    <property type="entry name" value="Exo_endo_phos"/>
    <property type="match status" value="1"/>
</dbReference>
<dbReference type="SUPFAM" id="SSF56219">
    <property type="entry name" value="DNase I-like"/>
    <property type="match status" value="1"/>
</dbReference>
<dbReference type="PRINTS" id="PR00130">
    <property type="entry name" value="DNASEI"/>
</dbReference>
<organism evidence="6 7">
    <name type="scientific">Adhaeretor mobilis</name>
    <dbReference type="NCBI Taxonomy" id="1930276"/>
    <lineage>
        <taxon>Bacteria</taxon>
        <taxon>Pseudomonadati</taxon>
        <taxon>Planctomycetota</taxon>
        <taxon>Planctomycetia</taxon>
        <taxon>Pirellulales</taxon>
        <taxon>Lacipirellulaceae</taxon>
        <taxon>Adhaeretor</taxon>
    </lineage>
</organism>
<dbReference type="GO" id="GO:0004527">
    <property type="term" value="F:exonuclease activity"/>
    <property type="evidence" value="ECO:0007669"/>
    <property type="project" value="UniProtKB-KW"/>
</dbReference>
<accession>A0A517N2C0</accession>
<feature type="compositionally biased region" description="Low complexity" evidence="4">
    <location>
        <begin position="54"/>
        <end position="67"/>
    </location>
</feature>
<feature type="region of interest" description="Disordered" evidence="4">
    <location>
        <begin position="34"/>
        <end position="109"/>
    </location>
</feature>
<feature type="domain" description="Endonuclease/exonuclease/phosphatase" evidence="5">
    <location>
        <begin position="117"/>
        <end position="312"/>
    </location>
</feature>
<proteinExistence type="inferred from homology"/>
<dbReference type="InterPro" id="IPR016202">
    <property type="entry name" value="DNase_I"/>
</dbReference>
<dbReference type="RefSeq" id="WP_145063368.1">
    <property type="nucleotide sequence ID" value="NZ_CP036263.1"/>
</dbReference>